<dbReference type="RefSeq" id="WP_071501641.1">
    <property type="nucleotide sequence ID" value="NZ_MORL01000001.1"/>
</dbReference>
<comment type="caution">
    <text evidence="1">The sequence shown here is derived from an EMBL/GenBank/DDBJ whole genome shotgun (WGS) entry which is preliminary data.</text>
</comment>
<dbReference type="Proteomes" id="UP000181790">
    <property type="component" value="Unassembled WGS sequence"/>
</dbReference>
<proteinExistence type="predicted"/>
<reference evidence="1 2" key="1">
    <citation type="submission" date="2016-10" db="EMBL/GenBank/DDBJ databases">
        <title>Arsenicibacter rosenii gen. nov., sp. nov., an efficient arsenic-methylating bacterium isolated from an arsenic-contaminated paddy soil.</title>
        <authorList>
            <person name="Huang K."/>
        </authorList>
    </citation>
    <scope>NUCLEOTIDE SEQUENCE [LARGE SCALE GENOMIC DNA]</scope>
    <source>
        <strain evidence="1 2">SM-1</strain>
    </source>
</reference>
<dbReference type="AlphaFoldDB" id="A0A1S2VQS2"/>
<keyword evidence="2" id="KW-1185">Reference proteome</keyword>
<accession>A0A1S2VQS2</accession>
<evidence type="ECO:0000313" key="1">
    <source>
        <dbReference type="EMBL" id="OIN61137.1"/>
    </source>
</evidence>
<dbReference type="EMBL" id="MORL01000001">
    <property type="protein sequence ID" value="OIN61137.1"/>
    <property type="molecule type" value="Genomic_DNA"/>
</dbReference>
<gene>
    <name evidence="1" type="ORF">BLX24_03490</name>
</gene>
<organism evidence="1 2">
    <name type="scientific">Arsenicibacter rosenii</name>
    <dbReference type="NCBI Taxonomy" id="1750698"/>
    <lineage>
        <taxon>Bacteria</taxon>
        <taxon>Pseudomonadati</taxon>
        <taxon>Bacteroidota</taxon>
        <taxon>Cytophagia</taxon>
        <taxon>Cytophagales</taxon>
        <taxon>Spirosomataceae</taxon>
        <taxon>Arsenicibacter</taxon>
    </lineage>
</organism>
<name>A0A1S2VQS2_9BACT</name>
<sequence>MSRIEKPFKVIEAEAKAPAFIQKSLQQDIQDIRNVLSVLHTFSAGFPEVMNQLLTPGSKPGTSKTQ</sequence>
<evidence type="ECO:0000313" key="2">
    <source>
        <dbReference type="Proteomes" id="UP000181790"/>
    </source>
</evidence>
<protein>
    <submittedName>
        <fullName evidence="1">Uncharacterized protein</fullName>
    </submittedName>
</protein>